<evidence type="ECO:0000313" key="1">
    <source>
        <dbReference type="EMBL" id="KAF4094142.1"/>
    </source>
</evidence>
<dbReference type="EMBL" id="JAAGNN010000001">
    <property type="protein sequence ID" value="KAF4094142.1"/>
    <property type="molecule type" value="Genomic_DNA"/>
</dbReference>
<keyword evidence="2" id="KW-1185">Reference proteome</keyword>
<comment type="caution">
    <text evidence="1">The sequence shown here is derived from an EMBL/GenBank/DDBJ whole genome shotgun (WGS) entry which is preliminary data.</text>
</comment>
<accession>A0A7J6BGY3</accession>
<sequence>MSSLQSVNCNSRPTGLCSKTKIQSVGVNPSPRKESVDPVVICRSFGSLCGRQLCSSCFIL</sequence>
<evidence type="ECO:0000313" key="2">
    <source>
        <dbReference type="Proteomes" id="UP000593565"/>
    </source>
</evidence>
<organism evidence="1 2">
    <name type="scientific">Ameiurus melas</name>
    <name type="common">Black bullhead</name>
    <name type="synonym">Silurus melas</name>
    <dbReference type="NCBI Taxonomy" id="219545"/>
    <lineage>
        <taxon>Eukaryota</taxon>
        <taxon>Metazoa</taxon>
        <taxon>Chordata</taxon>
        <taxon>Craniata</taxon>
        <taxon>Vertebrata</taxon>
        <taxon>Euteleostomi</taxon>
        <taxon>Actinopterygii</taxon>
        <taxon>Neopterygii</taxon>
        <taxon>Teleostei</taxon>
        <taxon>Ostariophysi</taxon>
        <taxon>Siluriformes</taxon>
        <taxon>Ictaluridae</taxon>
        <taxon>Ameiurus</taxon>
    </lineage>
</organism>
<dbReference type="AlphaFoldDB" id="A0A7J6BGY3"/>
<name>A0A7J6BGY3_AMEME</name>
<gene>
    <name evidence="1" type="ORF">AMELA_G00009790</name>
</gene>
<proteinExistence type="predicted"/>
<dbReference type="Proteomes" id="UP000593565">
    <property type="component" value="Unassembled WGS sequence"/>
</dbReference>
<protein>
    <submittedName>
        <fullName evidence="1">Uncharacterized protein</fullName>
    </submittedName>
</protein>
<reference evidence="1 2" key="1">
    <citation type="submission" date="2020-02" db="EMBL/GenBank/DDBJ databases">
        <title>A chromosome-scale genome assembly of the black bullhead catfish (Ameiurus melas).</title>
        <authorList>
            <person name="Wen M."/>
            <person name="Zham M."/>
            <person name="Cabau C."/>
            <person name="Klopp C."/>
            <person name="Donnadieu C."/>
            <person name="Roques C."/>
            <person name="Bouchez O."/>
            <person name="Lampietro C."/>
            <person name="Jouanno E."/>
            <person name="Herpin A."/>
            <person name="Louis A."/>
            <person name="Berthelot C."/>
            <person name="Parey E."/>
            <person name="Roest-Crollius H."/>
            <person name="Braasch I."/>
            <person name="Postlethwait J."/>
            <person name="Robinson-Rechavi M."/>
            <person name="Echchiki A."/>
            <person name="Begum T."/>
            <person name="Montfort J."/>
            <person name="Schartl M."/>
            <person name="Bobe J."/>
            <person name="Guiguen Y."/>
        </authorList>
    </citation>
    <scope>NUCLEOTIDE SEQUENCE [LARGE SCALE GENOMIC DNA]</scope>
    <source>
        <strain evidence="1">M_S1</strain>
        <tissue evidence="1">Blood</tissue>
    </source>
</reference>